<organism evidence="2 3">
    <name type="scientific">Thraustotheca clavata</name>
    <dbReference type="NCBI Taxonomy" id="74557"/>
    <lineage>
        <taxon>Eukaryota</taxon>
        <taxon>Sar</taxon>
        <taxon>Stramenopiles</taxon>
        <taxon>Oomycota</taxon>
        <taxon>Saprolegniomycetes</taxon>
        <taxon>Saprolegniales</taxon>
        <taxon>Achlyaceae</taxon>
        <taxon>Thraustotheca</taxon>
    </lineage>
</organism>
<sequence>MFRANYLRSKLLKRSFNARCAKSTKANVNKEAVAAVVEEKSAGMDPYVRDIGFYIITAVSLLGGVAYYKNLTEDASPATVAFLQAKHSAIRNKVVIDITGLPTDIKMLPDSVENGSKIYSGKIALRGEKGSAEVKYVADTSEKDDNGKYKLLLLDLISTDDKPVSLLKPQRKAELTPTDQEAIKEQRVDELKALVSKLALPALFCFGVGCTVGYFILRILKNRPSYIIQLGLDQVNQVPRVKEFLGHPVKTNKNTYVGSITDTFAKFESVCKGPKEISTLGEGTMYVQAIRPKTSDGVWEFTHLSMGIKGRAKKITILGPNTGKK</sequence>
<protein>
    <submittedName>
        <fullName evidence="2">Uncharacterized protein</fullName>
    </submittedName>
</protein>
<accession>A0A1W0ACD2</accession>
<keyword evidence="1" id="KW-0812">Transmembrane</keyword>
<comment type="caution">
    <text evidence="2">The sequence shown here is derived from an EMBL/GenBank/DDBJ whole genome shotgun (WGS) entry which is preliminary data.</text>
</comment>
<dbReference type="AlphaFoldDB" id="A0A1W0ACD2"/>
<feature type="transmembrane region" description="Helical" evidence="1">
    <location>
        <begin position="198"/>
        <end position="217"/>
    </location>
</feature>
<feature type="transmembrane region" description="Helical" evidence="1">
    <location>
        <begin position="51"/>
        <end position="68"/>
    </location>
</feature>
<proteinExistence type="predicted"/>
<dbReference type="OrthoDB" id="116299at2759"/>
<gene>
    <name evidence="2" type="ORF">THRCLA_00062</name>
</gene>
<keyword evidence="1" id="KW-1133">Transmembrane helix</keyword>
<dbReference type="Proteomes" id="UP000243217">
    <property type="component" value="Unassembled WGS sequence"/>
</dbReference>
<keyword evidence="1" id="KW-0472">Membrane</keyword>
<evidence type="ECO:0000256" key="1">
    <source>
        <dbReference type="SAM" id="Phobius"/>
    </source>
</evidence>
<keyword evidence="3" id="KW-1185">Reference proteome</keyword>
<reference evidence="2 3" key="1">
    <citation type="journal article" date="2014" name="Genome Biol. Evol.">
        <title>The secreted proteins of Achlya hypogyna and Thraustotheca clavata identify the ancestral oomycete secretome and reveal gene acquisitions by horizontal gene transfer.</title>
        <authorList>
            <person name="Misner I."/>
            <person name="Blouin N."/>
            <person name="Leonard G."/>
            <person name="Richards T.A."/>
            <person name="Lane C.E."/>
        </authorList>
    </citation>
    <scope>NUCLEOTIDE SEQUENCE [LARGE SCALE GENOMIC DNA]</scope>
    <source>
        <strain evidence="2 3">ATCC 34112</strain>
    </source>
</reference>
<evidence type="ECO:0000313" key="2">
    <source>
        <dbReference type="EMBL" id="OQS07956.1"/>
    </source>
</evidence>
<dbReference type="EMBL" id="JNBS01000020">
    <property type="protein sequence ID" value="OQS07956.1"/>
    <property type="molecule type" value="Genomic_DNA"/>
</dbReference>
<name>A0A1W0ACD2_9STRA</name>
<evidence type="ECO:0000313" key="3">
    <source>
        <dbReference type="Proteomes" id="UP000243217"/>
    </source>
</evidence>